<feature type="compositionally biased region" description="Basic and acidic residues" evidence="2">
    <location>
        <begin position="395"/>
        <end position="411"/>
    </location>
</feature>
<dbReference type="AlphaFoldDB" id="A0AAN5PHJ5"/>
<evidence type="ECO:0000313" key="3">
    <source>
        <dbReference type="EMBL" id="HAU1879993.1"/>
    </source>
</evidence>
<reference evidence="3" key="1">
    <citation type="journal article" date="2018" name="Genome Biol.">
        <title>SKESA: strategic k-mer extension for scrupulous assemblies.</title>
        <authorList>
            <person name="Souvorov A."/>
            <person name="Agarwala R."/>
            <person name="Lipman D.J."/>
        </authorList>
    </citation>
    <scope>NUCLEOTIDE SEQUENCE</scope>
    <source>
        <strain evidence="3">AZ00058701</strain>
    </source>
</reference>
<organism evidence="3 4">
    <name type="scientific">Legionella pneumophila</name>
    <dbReference type="NCBI Taxonomy" id="446"/>
    <lineage>
        <taxon>Bacteria</taxon>
        <taxon>Pseudomonadati</taxon>
        <taxon>Pseudomonadota</taxon>
        <taxon>Gammaproteobacteria</taxon>
        <taxon>Legionellales</taxon>
        <taxon>Legionellaceae</taxon>
        <taxon>Legionella</taxon>
    </lineage>
</organism>
<reference evidence="3" key="2">
    <citation type="submission" date="2019-10" db="EMBL/GenBank/DDBJ databases">
        <authorList>
            <consortium name="NCBI Pathogen Detection Project"/>
        </authorList>
    </citation>
    <scope>NUCLEOTIDE SEQUENCE</scope>
    <source>
        <strain evidence="3">AZ00058701</strain>
    </source>
</reference>
<feature type="region of interest" description="Disordered" evidence="2">
    <location>
        <begin position="374"/>
        <end position="424"/>
    </location>
</feature>
<gene>
    <name evidence="3" type="primary">ravF</name>
    <name evidence="3" type="ORF">JBJ86_06990</name>
</gene>
<protein>
    <submittedName>
        <fullName evidence="3">Dot/Icm T4SS effector RavF</fullName>
    </submittedName>
</protein>
<feature type="coiled-coil region" evidence="1">
    <location>
        <begin position="180"/>
        <end position="214"/>
    </location>
</feature>
<proteinExistence type="predicted"/>
<dbReference type="RefSeq" id="WP_010945957.1">
    <property type="nucleotide sequence ID" value="NZ_CCZO01000004.1"/>
</dbReference>
<dbReference type="Proteomes" id="UP000866496">
    <property type="component" value="Unassembled WGS sequence"/>
</dbReference>
<evidence type="ECO:0000313" key="4">
    <source>
        <dbReference type="Proteomes" id="UP000866496"/>
    </source>
</evidence>
<evidence type="ECO:0000256" key="2">
    <source>
        <dbReference type="SAM" id="MobiDB-lite"/>
    </source>
</evidence>
<keyword evidence="1" id="KW-0175">Coiled coil</keyword>
<sequence>MLLGDFIMSLEIYTWKNGSKGLGFTKPVKSMLLGGNVGHAAVELTFPADAKGDELAKKYQDVPGLSISKRTEIVPEKQENGSYKPKEQVVYFVYFSWWPGHTNGHHINSHREDLESEWRHEPAPKIKPEIQEHLYGENIPTANKTNVTGLLISDKTITKVKEISHQSIKETTTIENDPAYQQLKAEEAALQTELQQLIDKRKIYEQELARSGLEQRQPNKELCLTDAEIARGYEISKELKRVAEQIKLCQIDFEERYLSVGEPPSSVIRIPTTLDHNAPTFALDAAGILDKMASLAQSTTAYSFYKFNCSTSATQVVKAGISDELKNIMKTDGFNVEKASQTTIATPTSFRHFSQQVQTELILLNTNQALVEQQRAKTENTSEAPTTSTQSFKQKFQDTVKEKSEKAVREQDESEENRIGLTIS</sequence>
<comment type="caution">
    <text evidence="3">The sequence shown here is derived from an EMBL/GenBank/DDBJ whole genome shotgun (WGS) entry which is preliminary data.</text>
</comment>
<accession>A0AAN5PHJ5</accession>
<name>A0AAN5PHJ5_LEGPN</name>
<evidence type="ECO:0000256" key="1">
    <source>
        <dbReference type="SAM" id="Coils"/>
    </source>
</evidence>
<feature type="compositionally biased region" description="Polar residues" evidence="2">
    <location>
        <begin position="381"/>
        <end position="394"/>
    </location>
</feature>
<dbReference type="GeneID" id="57034203"/>
<dbReference type="EMBL" id="DACWHX010000007">
    <property type="protein sequence ID" value="HAU1879993.1"/>
    <property type="molecule type" value="Genomic_DNA"/>
</dbReference>